<dbReference type="RefSeq" id="WP_090615867.1">
    <property type="nucleotide sequence ID" value="NZ_AP022660.1"/>
</dbReference>
<dbReference type="Proteomes" id="UP001156216">
    <property type="component" value="Chromosome"/>
</dbReference>
<evidence type="ECO:0000313" key="7">
    <source>
        <dbReference type="Proteomes" id="UP000500882"/>
    </source>
</evidence>
<dbReference type="CDD" id="cd04181">
    <property type="entry name" value="NTP_transferase"/>
    <property type="match status" value="1"/>
</dbReference>
<keyword evidence="2" id="KW-0479">Metal-binding</keyword>
<dbReference type="InterPro" id="IPR029044">
    <property type="entry name" value="Nucleotide-diphossugar_trans"/>
</dbReference>
<dbReference type="AlphaFoldDB" id="A0A679HQL3"/>
<dbReference type="Pfam" id="PF00483">
    <property type="entry name" value="NTP_transferase"/>
    <property type="match status" value="1"/>
</dbReference>
<dbReference type="InterPro" id="IPR006543">
    <property type="entry name" value="Histidinol-phos"/>
</dbReference>
<dbReference type="NCBIfam" id="TIGR01662">
    <property type="entry name" value="HAD-SF-IIIA"/>
    <property type="match status" value="1"/>
</dbReference>
<evidence type="ECO:0000256" key="2">
    <source>
        <dbReference type="ARBA" id="ARBA00022723"/>
    </source>
</evidence>
<protein>
    <submittedName>
        <fullName evidence="6">HAD-IIIA family hydrolase</fullName>
    </submittedName>
</protein>
<dbReference type="InterPro" id="IPR005835">
    <property type="entry name" value="NTP_transferase_dom"/>
</dbReference>
<keyword evidence="3 6" id="KW-0378">Hydrolase</keyword>
<dbReference type="SUPFAM" id="SSF56784">
    <property type="entry name" value="HAD-like"/>
    <property type="match status" value="1"/>
</dbReference>
<evidence type="ECO:0000259" key="4">
    <source>
        <dbReference type="Pfam" id="PF00483"/>
    </source>
</evidence>
<reference evidence="6" key="2">
    <citation type="submission" date="2021-06" db="EMBL/GenBank/DDBJ databases">
        <title>Interrogation of the integrated mobile genetic elements in gut-associated Bacteroides with a consensus prediction approach.</title>
        <authorList>
            <person name="Campbell D.E."/>
            <person name="Leigh J.R."/>
            <person name="Kim T."/>
            <person name="England W."/>
            <person name="Whitaker R.J."/>
            <person name="Degnan P.H."/>
        </authorList>
    </citation>
    <scope>NUCLEOTIDE SEQUENCE</scope>
    <source>
        <strain evidence="6">VPI-BTDOT2</strain>
    </source>
</reference>
<evidence type="ECO:0000256" key="1">
    <source>
        <dbReference type="ARBA" id="ARBA00022490"/>
    </source>
</evidence>
<proteinExistence type="predicted"/>
<dbReference type="PANTHER" id="PTHR22572">
    <property type="entry name" value="SUGAR-1-PHOSPHATE GUANYL TRANSFERASE"/>
    <property type="match status" value="1"/>
</dbReference>
<organism evidence="5 7">
    <name type="scientific">Bacteroides thetaiotaomicron</name>
    <dbReference type="NCBI Taxonomy" id="818"/>
    <lineage>
        <taxon>Bacteria</taxon>
        <taxon>Pseudomonadati</taxon>
        <taxon>Bacteroidota</taxon>
        <taxon>Bacteroidia</taxon>
        <taxon>Bacteroidales</taxon>
        <taxon>Bacteroidaceae</taxon>
        <taxon>Bacteroides</taxon>
    </lineage>
</organism>
<dbReference type="InterPro" id="IPR036412">
    <property type="entry name" value="HAD-like_sf"/>
</dbReference>
<dbReference type="EMBL" id="AP022660">
    <property type="protein sequence ID" value="BCA51122.1"/>
    <property type="molecule type" value="Genomic_DNA"/>
</dbReference>
<sequence>MKVVIIAGGKGTRISSVSSEIPKAMIPVNDKPVLEYQIELAKRYGFTDILLIIGYLGDKIRSYFGNGDQRGVHIEYHEETIPLGTAGALAELKDLLTEDFFVFYGDTVMDIALDQMLIFHRNHHSDATLFLHPNDHPYDSDLVKIDSHNHISGFYPKPHPENLVCRNLVNAALYILSPRALSYIPQGYRSDFGKHIFPKLLAGGLHLFGYVSPEYIKDMGTPERYEKVCNDVITGKVARLNKQNSRAAVFLDRDGVVSKEIDLLSRPEQLELIDGVAEAINYINQKGYLAVIVTNQPVIARNLCSVEELEYIHNKLETLLGTQRAYLDAIYYCPHHPDKGYPEERSEYKIDCSCRKPKPGMLLQAAKDWNINLSESYMIGDRNTDLLAGNNAGVKQSILIEQNQPFALLDIVRKLI</sequence>
<evidence type="ECO:0000313" key="5">
    <source>
        <dbReference type="EMBL" id="BCA51122.1"/>
    </source>
</evidence>
<dbReference type="SUPFAM" id="SSF53448">
    <property type="entry name" value="Nucleotide-diphospho-sugar transferases"/>
    <property type="match status" value="1"/>
</dbReference>
<evidence type="ECO:0000256" key="3">
    <source>
        <dbReference type="ARBA" id="ARBA00022801"/>
    </source>
</evidence>
<dbReference type="Proteomes" id="UP000500882">
    <property type="component" value="Chromosome"/>
</dbReference>
<dbReference type="NCBIfam" id="TIGR01656">
    <property type="entry name" value="Histidinol-ppas"/>
    <property type="match status" value="1"/>
</dbReference>
<dbReference type="EMBL" id="CP083681">
    <property type="protein sequence ID" value="UYU72272.1"/>
    <property type="molecule type" value="Genomic_DNA"/>
</dbReference>
<feature type="domain" description="Nucleotidyl transferase" evidence="4">
    <location>
        <begin position="2"/>
        <end position="232"/>
    </location>
</feature>
<dbReference type="InterPro" id="IPR050486">
    <property type="entry name" value="Mannose-1P_guanyltransferase"/>
</dbReference>
<keyword evidence="1" id="KW-0963">Cytoplasm</keyword>
<dbReference type="InterPro" id="IPR006549">
    <property type="entry name" value="HAD-SF_hydro_IIIA"/>
</dbReference>
<name>A0A679HQL3_BACT4</name>
<dbReference type="Gene3D" id="3.90.550.10">
    <property type="entry name" value="Spore Coat Polysaccharide Biosynthesis Protein SpsA, Chain A"/>
    <property type="match status" value="1"/>
</dbReference>
<gene>
    <name evidence="5" type="ORF">BatF92_30640</name>
    <name evidence="6" type="ORF">KQP59_03945</name>
</gene>
<dbReference type="GO" id="GO:0046872">
    <property type="term" value="F:metal ion binding"/>
    <property type="evidence" value="ECO:0007669"/>
    <property type="project" value="UniProtKB-KW"/>
</dbReference>
<dbReference type="CDD" id="cd07503">
    <property type="entry name" value="HAD_HisB-N"/>
    <property type="match status" value="1"/>
</dbReference>
<dbReference type="Gene3D" id="3.40.50.1000">
    <property type="entry name" value="HAD superfamily/HAD-like"/>
    <property type="match status" value="1"/>
</dbReference>
<dbReference type="GO" id="GO:0016791">
    <property type="term" value="F:phosphatase activity"/>
    <property type="evidence" value="ECO:0007669"/>
    <property type="project" value="InterPro"/>
</dbReference>
<dbReference type="InterPro" id="IPR023214">
    <property type="entry name" value="HAD_sf"/>
</dbReference>
<dbReference type="Pfam" id="PF13242">
    <property type="entry name" value="Hydrolase_like"/>
    <property type="match status" value="1"/>
</dbReference>
<evidence type="ECO:0000313" key="6">
    <source>
        <dbReference type="EMBL" id="UYU72272.1"/>
    </source>
</evidence>
<accession>A0A679HQL3</accession>
<reference evidence="5 7" key="1">
    <citation type="submission" date="2020-02" db="EMBL/GenBank/DDBJ databases">
        <title>Whole-genome sequencing and comparative analysis of the genomes of Bacteroides thetaiotaomicron and Escherichia coli isolated from a healthy resident in Vietnam.</title>
        <authorList>
            <person name="Mohsin M."/>
            <person name="Tanaka K."/>
            <person name="Kawahara R."/>
            <person name="Kondo S."/>
            <person name="Noguchi H."/>
            <person name="Motooka D."/>
            <person name="Nakamura S."/>
            <person name="Khong D.T."/>
            <person name="Nguyen T.N."/>
            <person name="Tran H.T."/>
            <person name="Yamamoto Y."/>
        </authorList>
    </citation>
    <scope>NUCLEOTIDE SEQUENCE [LARGE SCALE GENOMIC DNA]</scope>
    <source>
        <strain evidence="5 7">F9-2</strain>
    </source>
</reference>